<dbReference type="GO" id="GO:0005737">
    <property type="term" value="C:cytoplasm"/>
    <property type="evidence" value="ECO:0007669"/>
    <property type="project" value="TreeGrafter"/>
</dbReference>
<evidence type="ECO:0000313" key="5">
    <source>
        <dbReference type="Proteomes" id="UP000008782"/>
    </source>
</evidence>
<dbReference type="InterPro" id="IPR005645">
    <property type="entry name" value="FSH-like_dom"/>
</dbReference>
<organism evidence="5">
    <name type="scientific">Colletotrichum graminicola (strain M1.001 / M2 / FGSC 10212)</name>
    <name type="common">Maize anthracnose fungus</name>
    <name type="synonym">Glomerella graminicola</name>
    <dbReference type="NCBI Taxonomy" id="645133"/>
    <lineage>
        <taxon>Eukaryota</taxon>
        <taxon>Fungi</taxon>
        <taxon>Dikarya</taxon>
        <taxon>Ascomycota</taxon>
        <taxon>Pezizomycotina</taxon>
        <taxon>Sordariomycetes</taxon>
        <taxon>Hypocreomycetidae</taxon>
        <taxon>Glomerellales</taxon>
        <taxon>Glomerellaceae</taxon>
        <taxon>Colletotrichum</taxon>
        <taxon>Colletotrichum graminicola species complex</taxon>
    </lineage>
</organism>
<evidence type="ECO:0000256" key="1">
    <source>
        <dbReference type="ARBA" id="ARBA00005863"/>
    </source>
</evidence>
<dbReference type="InterPro" id="IPR050593">
    <property type="entry name" value="LovG"/>
</dbReference>
<dbReference type="GO" id="GO:0044550">
    <property type="term" value="P:secondary metabolite biosynthetic process"/>
    <property type="evidence" value="ECO:0007669"/>
    <property type="project" value="TreeGrafter"/>
</dbReference>
<dbReference type="Gene3D" id="3.40.50.1820">
    <property type="entry name" value="alpha/beta hydrolase"/>
    <property type="match status" value="1"/>
</dbReference>
<reference evidence="5" key="1">
    <citation type="journal article" date="2012" name="Nat. Genet.">
        <title>Lifestyle transitions in plant pathogenic Colletotrichum fungi deciphered by genome and transcriptome analyses.</title>
        <authorList>
            <person name="O'Connell R.J."/>
            <person name="Thon M.R."/>
            <person name="Hacquard S."/>
            <person name="Amyotte S.G."/>
            <person name="Kleemann J."/>
            <person name="Torres M.F."/>
            <person name="Damm U."/>
            <person name="Buiate E.A."/>
            <person name="Epstein L."/>
            <person name="Alkan N."/>
            <person name="Altmueller J."/>
            <person name="Alvarado-Balderrama L."/>
            <person name="Bauser C.A."/>
            <person name="Becker C."/>
            <person name="Birren B.W."/>
            <person name="Chen Z."/>
            <person name="Choi J."/>
            <person name="Crouch J.A."/>
            <person name="Duvick J.P."/>
            <person name="Farman M.A."/>
            <person name="Gan P."/>
            <person name="Heiman D."/>
            <person name="Henrissat B."/>
            <person name="Howard R.J."/>
            <person name="Kabbage M."/>
            <person name="Koch C."/>
            <person name="Kracher B."/>
            <person name="Kubo Y."/>
            <person name="Law A.D."/>
            <person name="Lebrun M.-H."/>
            <person name="Lee Y.-H."/>
            <person name="Miyara I."/>
            <person name="Moore N."/>
            <person name="Neumann U."/>
            <person name="Nordstroem K."/>
            <person name="Panaccione D.G."/>
            <person name="Panstruga R."/>
            <person name="Place M."/>
            <person name="Proctor R.H."/>
            <person name="Prusky D."/>
            <person name="Rech G."/>
            <person name="Reinhardt R."/>
            <person name="Rollins J.A."/>
            <person name="Rounsley S."/>
            <person name="Schardl C.L."/>
            <person name="Schwartz D.C."/>
            <person name="Shenoy N."/>
            <person name="Shirasu K."/>
            <person name="Sikhakolli U.R."/>
            <person name="Stueber K."/>
            <person name="Sukno S.A."/>
            <person name="Sweigard J.A."/>
            <person name="Takano Y."/>
            <person name="Takahara H."/>
            <person name="Trail F."/>
            <person name="van der Does H.C."/>
            <person name="Voll L.M."/>
            <person name="Will I."/>
            <person name="Young S."/>
            <person name="Zeng Q."/>
            <person name="Zhang J."/>
            <person name="Zhou S."/>
            <person name="Dickman M.B."/>
            <person name="Schulze-Lefert P."/>
            <person name="Ver Loren van Themaat E."/>
            <person name="Ma L.-J."/>
            <person name="Vaillancourt L.J."/>
        </authorList>
    </citation>
    <scope>NUCLEOTIDE SEQUENCE [LARGE SCALE GENOMIC DNA]</scope>
    <source>
        <strain evidence="5">M1.001 / M2 / FGSC 10212</strain>
    </source>
</reference>
<comment type="similarity">
    <text evidence="1">Belongs to the LovG family.</text>
</comment>
<protein>
    <submittedName>
        <fullName evidence="4">Citrinin biosynthesis oxydoreductase CtnB</fullName>
    </submittedName>
</protein>
<gene>
    <name evidence="4" type="ORF">GLRG_09266</name>
</gene>
<dbReference type="Pfam" id="PF03959">
    <property type="entry name" value="FSH1"/>
    <property type="match status" value="1"/>
</dbReference>
<dbReference type="PANTHER" id="PTHR48070:SF3">
    <property type="entry name" value="ESTERASE DBAE-RELATED"/>
    <property type="match status" value="1"/>
</dbReference>
<dbReference type="Proteomes" id="UP000008782">
    <property type="component" value="Unassembled WGS sequence"/>
</dbReference>
<feature type="domain" description="Serine hydrolase" evidence="3">
    <location>
        <begin position="16"/>
        <end position="242"/>
    </location>
</feature>
<dbReference type="GO" id="GO:0016787">
    <property type="term" value="F:hydrolase activity"/>
    <property type="evidence" value="ECO:0007669"/>
    <property type="project" value="UniProtKB-KW"/>
</dbReference>
<dbReference type="SUPFAM" id="SSF53474">
    <property type="entry name" value="alpha/beta-Hydrolases"/>
    <property type="match status" value="1"/>
</dbReference>
<dbReference type="RefSeq" id="XP_008098142.1">
    <property type="nucleotide sequence ID" value="XM_008099951.1"/>
</dbReference>
<dbReference type="OrthoDB" id="2094269at2759"/>
<dbReference type="EMBL" id="GG697376">
    <property type="protein sequence ID" value="EFQ34122.1"/>
    <property type="molecule type" value="Genomic_DNA"/>
</dbReference>
<dbReference type="HOGENOM" id="CLU_051938_0_0_1"/>
<keyword evidence="2" id="KW-0378">Hydrolase</keyword>
<evidence type="ECO:0000259" key="3">
    <source>
        <dbReference type="Pfam" id="PF03959"/>
    </source>
</evidence>
<dbReference type="InterPro" id="IPR029058">
    <property type="entry name" value="AB_hydrolase_fold"/>
</dbReference>
<evidence type="ECO:0000313" key="4">
    <source>
        <dbReference type="EMBL" id="EFQ34122.1"/>
    </source>
</evidence>
<dbReference type="eggNOG" id="KOG2551">
    <property type="taxonomic scope" value="Eukaryota"/>
</dbReference>
<dbReference type="AlphaFoldDB" id="E3QTD4"/>
<evidence type="ECO:0000256" key="2">
    <source>
        <dbReference type="ARBA" id="ARBA00022801"/>
    </source>
</evidence>
<dbReference type="GO" id="GO:0005634">
    <property type="term" value="C:nucleus"/>
    <property type="evidence" value="ECO:0007669"/>
    <property type="project" value="TreeGrafter"/>
</dbReference>
<sequence>MVAIKAGNGSQSLRLPRILCLHGGGTNANIFRAQCRVLKLHIATTFRLVFAEAPFLAPPGPGVASVYDSWAPFKSWVVPPDNDYDGQHTDEAKAIENSLRAAMEDDDQCGATGEWVGLLGFSQGARICASLLLSQQMQQETATPATNWRFAILLAGSGPLLVLNLQLPTAPARDDQSTATMTGAPESALASPVLELPTVHVHGLHDPGLPEHRNLLSQWCRPASTKLMEWDGDHRVPIKTKDVLALVTVIREVACETGVRINAGLSI</sequence>
<dbReference type="VEuPathDB" id="FungiDB:GLRG_09266"/>
<dbReference type="GeneID" id="24414631"/>
<keyword evidence="5" id="KW-1185">Reference proteome</keyword>
<accession>E3QTD4</accession>
<proteinExistence type="inferred from homology"/>
<dbReference type="PANTHER" id="PTHR48070">
    <property type="entry name" value="ESTERASE OVCA2"/>
    <property type="match status" value="1"/>
</dbReference>
<name>E3QTD4_COLGM</name>